<gene>
    <name evidence="4" type="primary">phnD</name>
    <name evidence="4" type="ORF">NCTC12119_04294</name>
</gene>
<organism evidence="4 5">
    <name type="scientific">Buttiauxella agrestis</name>
    <dbReference type="NCBI Taxonomy" id="82977"/>
    <lineage>
        <taxon>Bacteria</taxon>
        <taxon>Pseudomonadati</taxon>
        <taxon>Pseudomonadota</taxon>
        <taxon>Gammaproteobacteria</taxon>
        <taxon>Enterobacterales</taxon>
        <taxon>Enterobacteriaceae</taxon>
        <taxon>Buttiauxella</taxon>
    </lineage>
</organism>
<dbReference type="PANTHER" id="PTHR35841:SF1">
    <property type="entry name" value="PHOSPHONATES-BINDING PERIPLASMIC PROTEIN"/>
    <property type="match status" value="1"/>
</dbReference>
<dbReference type="GO" id="GO:0043190">
    <property type="term" value="C:ATP-binding cassette (ABC) transporter complex"/>
    <property type="evidence" value="ECO:0007669"/>
    <property type="project" value="InterPro"/>
</dbReference>
<dbReference type="GO" id="GO:0015716">
    <property type="term" value="P:organic phosphonate transport"/>
    <property type="evidence" value="ECO:0007669"/>
    <property type="project" value="InterPro"/>
</dbReference>
<evidence type="ECO:0000256" key="1">
    <source>
        <dbReference type="ARBA" id="ARBA00007162"/>
    </source>
</evidence>
<reference evidence="4 5" key="1">
    <citation type="submission" date="2018-06" db="EMBL/GenBank/DDBJ databases">
        <authorList>
            <consortium name="Pathogen Informatics"/>
            <person name="Doyle S."/>
        </authorList>
    </citation>
    <scope>NUCLEOTIDE SEQUENCE [LARGE SCALE GENOMIC DNA]</scope>
    <source>
        <strain evidence="4 5">NCTC12119</strain>
    </source>
</reference>
<dbReference type="CDD" id="cd13575">
    <property type="entry name" value="PBP2_PnhD"/>
    <property type="match status" value="1"/>
</dbReference>
<dbReference type="InterPro" id="IPR017797">
    <property type="entry name" value="Phosphnate-bd"/>
</dbReference>
<dbReference type="EMBL" id="UIGI01000001">
    <property type="protein sequence ID" value="SUW65732.1"/>
    <property type="molecule type" value="Genomic_DNA"/>
</dbReference>
<dbReference type="PANTHER" id="PTHR35841">
    <property type="entry name" value="PHOSPHONATES-BINDING PERIPLASMIC PROTEIN"/>
    <property type="match status" value="1"/>
</dbReference>
<feature type="signal peptide" evidence="3">
    <location>
        <begin position="1"/>
        <end position="26"/>
    </location>
</feature>
<dbReference type="Proteomes" id="UP000255528">
    <property type="component" value="Unassembled WGS sequence"/>
</dbReference>
<proteinExistence type="inferred from homology"/>
<dbReference type="NCBIfam" id="TIGR03431">
    <property type="entry name" value="PhnD"/>
    <property type="match status" value="1"/>
</dbReference>
<dbReference type="SUPFAM" id="SSF53850">
    <property type="entry name" value="Periplasmic binding protein-like II"/>
    <property type="match status" value="1"/>
</dbReference>
<accession>A0A381CCZ3</accession>
<evidence type="ECO:0000313" key="4">
    <source>
        <dbReference type="EMBL" id="SUW65732.1"/>
    </source>
</evidence>
<dbReference type="Gene3D" id="1.20.58.90">
    <property type="match status" value="1"/>
</dbReference>
<name>A0A381CCZ3_9ENTR</name>
<sequence>MSYKAVKALAFTSLLSVSALFNAAHADEQEKSLNFGIISTESQQNLKPQWEPFLKDMEKKLGVKVNAFFAPDYAGIIQGMRFNKVDIAWYGNLSAMEAVDRANGQVFAQTVAADGSPGYWSVLIVNKDSPINNLQDMLAKRKELTFGNGDPNSTSGYLVPGYYVFAKNNAAPNEFKRSVNANHETNALAVANKQVDVATNNTENLDRLKQTAPEKFKDLKVIWKSPLIPGDPIVWRKNLSEATKDKIYDFFMTYGKTPEEAAVLKGLTWAPFRPSSDLQLVPIRQLALFKQMQGVKDNKGLAEPEKATKVTALQNQLSDLDRLTAALSAMSNVNKAVQ</sequence>
<evidence type="ECO:0000313" key="5">
    <source>
        <dbReference type="Proteomes" id="UP000255528"/>
    </source>
</evidence>
<feature type="chain" id="PRO_5016631996" evidence="3">
    <location>
        <begin position="27"/>
        <end position="338"/>
    </location>
</feature>
<dbReference type="RefSeq" id="WP_115631466.1">
    <property type="nucleotide sequence ID" value="NZ_UIGI01000001.1"/>
</dbReference>
<evidence type="ECO:0000256" key="3">
    <source>
        <dbReference type="SAM" id="SignalP"/>
    </source>
</evidence>
<protein>
    <submittedName>
        <fullName evidence="4">Phosphate-import protein phnD</fullName>
    </submittedName>
</protein>
<dbReference type="GO" id="GO:0055085">
    <property type="term" value="P:transmembrane transport"/>
    <property type="evidence" value="ECO:0007669"/>
    <property type="project" value="InterPro"/>
</dbReference>
<comment type="similarity">
    <text evidence="1">Belongs to the phosphate/phosphite/phosphonate binding protein family.</text>
</comment>
<keyword evidence="2 3" id="KW-0732">Signal</keyword>
<dbReference type="AlphaFoldDB" id="A0A381CCZ3"/>
<dbReference type="NCBIfam" id="TIGR01098">
    <property type="entry name" value="3A0109s03R"/>
    <property type="match status" value="1"/>
</dbReference>
<dbReference type="Pfam" id="PF12974">
    <property type="entry name" value="Phosphonate-bd"/>
    <property type="match status" value="1"/>
</dbReference>
<dbReference type="InterPro" id="IPR005770">
    <property type="entry name" value="PhnD"/>
</dbReference>
<evidence type="ECO:0000256" key="2">
    <source>
        <dbReference type="ARBA" id="ARBA00022729"/>
    </source>
</evidence>
<dbReference type="Gene3D" id="3.40.190.10">
    <property type="entry name" value="Periplasmic binding protein-like II"/>
    <property type="match status" value="2"/>
</dbReference>